<dbReference type="EMBL" id="MSFK01000009">
    <property type="protein sequence ID" value="PWY91509.1"/>
    <property type="molecule type" value="Genomic_DNA"/>
</dbReference>
<evidence type="ECO:0000259" key="7">
    <source>
        <dbReference type="SMART" id="SM00642"/>
    </source>
</evidence>
<dbReference type="InterPro" id="IPR006047">
    <property type="entry name" value="GH13_cat_dom"/>
</dbReference>
<dbReference type="Gene3D" id="2.60.40.1180">
    <property type="entry name" value="Golgi alpha-mannosidase II"/>
    <property type="match status" value="1"/>
</dbReference>
<comment type="caution">
    <text evidence="8">The sequence shown here is derived from an EMBL/GenBank/DDBJ whole genome shotgun (WGS) entry which is preliminary data.</text>
</comment>
<name>A0A317WYR2_9EURO</name>
<dbReference type="InterPro" id="IPR013776">
    <property type="entry name" value="A-amylase_thermo"/>
</dbReference>
<dbReference type="Gene3D" id="2.40.30.140">
    <property type="match status" value="1"/>
</dbReference>
<organism evidence="8 9">
    <name type="scientific">Aspergillus sclerotioniger CBS 115572</name>
    <dbReference type="NCBI Taxonomy" id="1450535"/>
    <lineage>
        <taxon>Eukaryota</taxon>
        <taxon>Fungi</taxon>
        <taxon>Dikarya</taxon>
        <taxon>Ascomycota</taxon>
        <taxon>Pezizomycotina</taxon>
        <taxon>Eurotiomycetes</taxon>
        <taxon>Eurotiomycetidae</taxon>
        <taxon>Eurotiales</taxon>
        <taxon>Aspergillaceae</taxon>
        <taxon>Aspergillus</taxon>
        <taxon>Aspergillus subgen. Circumdati</taxon>
    </lineage>
</organism>
<dbReference type="GO" id="GO:0004553">
    <property type="term" value="F:hydrolase activity, hydrolyzing O-glycosyl compounds"/>
    <property type="evidence" value="ECO:0007669"/>
    <property type="project" value="InterPro"/>
</dbReference>
<dbReference type="Pfam" id="PF00128">
    <property type="entry name" value="Alpha-amylase"/>
    <property type="match status" value="1"/>
</dbReference>
<feature type="domain" description="Glycosyl hydrolase family 13 catalytic" evidence="7">
    <location>
        <begin position="42"/>
        <end position="429"/>
    </location>
</feature>
<evidence type="ECO:0000256" key="5">
    <source>
        <dbReference type="ARBA" id="ARBA00023277"/>
    </source>
</evidence>
<keyword evidence="5" id="KW-0119">Carbohydrate metabolism</keyword>
<evidence type="ECO:0000313" key="8">
    <source>
        <dbReference type="EMBL" id="PWY91509.1"/>
    </source>
</evidence>
<dbReference type="GO" id="GO:0005975">
    <property type="term" value="P:carbohydrate metabolic process"/>
    <property type="evidence" value="ECO:0007669"/>
    <property type="project" value="InterPro"/>
</dbReference>
<proteinExistence type="inferred from homology"/>
<evidence type="ECO:0000256" key="3">
    <source>
        <dbReference type="ARBA" id="ARBA00022723"/>
    </source>
</evidence>
<dbReference type="GO" id="GO:0005509">
    <property type="term" value="F:calcium ion binding"/>
    <property type="evidence" value="ECO:0007669"/>
    <property type="project" value="InterPro"/>
</dbReference>
<accession>A0A317WYR2</accession>
<sequence>MFSFFSCTRSRRSKGQQVDWKQIEDAANGLETRPSWNAPDNTLLMQAFEWHVPDDKYHWRRIQHALPGLKAIGVDNLWIPPGCKAMNPSGNGYDIYDLYDLGEFDQKGSRTTKWGTRQELEELAAEAQALGIGLYWDAVLNHKAGADYPELFEAVKVDPIRRDIEIGKPVDVNGWVGFNFDGRGDLYSPMKYHWQHFSGVDWDDTSKENAIYKICGPNKDWAQDVGKDNGNYDYLMFADLDYSNPEVREDVLRWGTWLRSVLPLKGMRLDAAKHFSTGFQKEFIDHMRETAEGKFFVIGEYWSSDVRILMKYLEEMEYRVSAVDVPLVEKFSRMSKARGADLRQVFKGTLVQSKPDNALTFVANHDTQAGQMLENVVEPYFKPLAYALILLRQGGHPCVFYGDLYGINHGEKPMTPACSGKLPILMQARKLYAYGEQQDYFDQPNCVGFIRYGNALHPSGLACVLSNGGPAQKRMYVGPKHAREEWTDLLGDDPAAVTVTIDEAGYGVFPVQGGKVSVWVNRAAPGRDCLELPFDVNIYSTTTTTY</sequence>
<dbReference type="NCBIfam" id="NF006969">
    <property type="entry name" value="PRK09441.1-2"/>
    <property type="match status" value="1"/>
</dbReference>
<evidence type="ECO:0000256" key="1">
    <source>
        <dbReference type="ARBA" id="ARBA00001913"/>
    </source>
</evidence>
<gene>
    <name evidence="8" type="ORF">BO94DRAFT_489270</name>
</gene>
<dbReference type="PANTHER" id="PTHR43447">
    <property type="entry name" value="ALPHA-AMYLASE"/>
    <property type="match status" value="1"/>
</dbReference>
<reference evidence="8 9" key="1">
    <citation type="submission" date="2016-12" db="EMBL/GenBank/DDBJ databases">
        <title>The genomes of Aspergillus section Nigri reveals drivers in fungal speciation.</title>
        <authorList>
            <consortium name="DOE Joint Genome Institute"/>
            <person name="Vesth T.C."/>
            <person name="Nybo J."/>
            <person name="Theobald S."/>
            <person name="Brandl J."/>
            <person name="Frisvad J.C."/>
            <person name="Nielsen K.F."/>
            <person name="Lyhne E.K."/>
            <person name="Kogle M.E."/>
            <person name="Kuo A."/>
            <person name="Riley R."/>
            <person name="Clum A."/>
            <person name="Nolan M."/>
            <person name="Lipzen A."/>
            <person name="Salamov A."/>
            <person name="Henrissat B."/>
            <person name="Wiebenga A."/>
            <person name="De Vries R.P."/>
            <person name="Grigoriev I.V."/>
            <person name="Mortensen U.H."/>
            <person name="Andersen M.R."/>
            <person name="Baker S.E."/>
        </authorList>
    </citation>
    <scope>NUCLEOTIDE SEQUENCE [LARGE SCALE GENOMIC DNA]</scope>
    <source>
        <strain evidence="8 9">CBS 115572</strain>
    </source>
</reference>
<evidence type="ECO:0000256" key="4">
    <source>
        <dbReference type="ARBA" id="ARBA00022801"/>
    </source>
</evidence>
<dbReference type="RefSeq" id="XP_025469237.1">
    <property type="nucleotide sequence ID" value="XM_025609085.1"/>
</dbReference>
<evidence type="ECO:0000256" key="6">
    <source>
        <dbReference type="ARBA" id="ARBA00023295"/>
    </source>
</evidence>
<dbReference type="OrthoDB" id="550577at2759"/>
<keyword evidence="6" id="KW-0326">Glycosidase</keyword>
<keyword evidence="4" id="KW-0378">Hydrolase</keyword>
<dbReference type="STRING" id="1450535.A0A317WYR2"/>
<dbReference type="SUPFAM" id="SSF51445">
    <property type="entry name" value="(Trans)glycosidases"/>
    <property type="match status" value="1"/>
</dbReference>
<dbReference type="NCBIfam" id="NF006968">
    <property type="entry name" value="PRK09441.1-1"/>
    <property type="match status" value="1"/>
</dbReference>
<protein>
    <submittedName>
        <fullName evidence="8">Alpha-amylase</fullName>
    </submittedName>
</protein>
<dbReference type="SUPFAM" id="SSF51011">
    <property type="entry name" value="Glycosyl hydrolase domain"/>
    <property type="match status" value="1"/>
</dbReference>
<keyword evidence="9" id="KW-1185">Reference proteome</keyword>
<dbReference type="Proteomes" id="UP000246702">
    <property type="component" value="Unassembled WGS sequence"/>
</dbReference>
<dbReference type="CDD" id="cd11318">
    <property type="entry name" value="AmyAc_bac_fung_AmyA"/>
    <property type="match status" value="1"/>
</dbReference>
<dbReference type="GeneID" id="37111228"/>
<comment type="cofactor">
    <cofactor evidence="1">
        <name>Ca(2+)</name>
        <dbReference type="ChEBI" id="CHEBI:29108"/>
    </cofactor>
</comment>
<dbReference type="InterPro" id="IPR013780">
    <property type="entry name" value="Glyco_hydro_b"/>
</dbReference>
<dbReference type="AlphaFoldDB" id="A0A317WYR2"/>
<evidence type="ECO:0000256" key="2">
    <source>
        <dbReference type="ARBA" id="ARBA00008061"/>
    </source>
</evidence>
<dbReference type="SMART" id="SM00642">
    <property type="entry name" value="Aamy"/>
    <property type="match status" value="1"/>
</dbReference>
<dbReference type="InterPro" id="IPR017853">
    <property type="entry name" value="GH"/>
</dbReference>
<dbReference type="PIRSF" id="PIRSF001021">
    <property type="entry name" value="Alph-amls_thrmst"/>
    <property type="match status" value="1"/>
</dbReference>
<keyword evidence="3" id="KW-0479">Metal-binding</keyword>
<evidence type="ECO:0000313" key="9">
    <source>
        <dbReference type="Proteomes" id="UP000246702"/>
    </source>
</evidence>
<comment type="similarity">
    <text evidence="2">Belongs to the glycosyl hydrolase 13 family.</text>
</comment>
<dbReference type="Gene3D" id="3.20.20.80">
    <property type="entry name" value="Glycosidases"/>
    <property type="match status" value="1"/>
</dbReference>